<dbReference type="HOGENOM" id="CLU_2936456_0_0_3"/>
<dbReference type="KEGG" id="mar:MAE_58890"/>
<gene>
    <name evidence="1" type="ordered locus">MAE_58890</name>
</gene>
<proteinExistence type="predicted"/>
<sequence length="60" mass="6902">MIAYCHQPKKPSWNMEFYRLYLGFAGINLKTLLDKVFRLFSPQKVLTIGVIAGKIQGLFP</sequence>
<dbReference type="EnsemblBacteria" id="BAG05711">
    <property type="protein sequence ID" value="BAG05711"/>
    <property type="gene ID" value="MAE_58890"/>
</dbReference>
<organism evidence="1 2">
    <name type="scientific">Microcystis aeruginosa (strain NIES-843 / IAM M-2473)</name>
    <dbReference type="NCBI Taxonomy" id="449447"/>
    <lineage>
        <taxon>Bacteria</taxon>
        <taxon>Bacillati</taxon>
        <taxon>Cyanobacteriota</taxon>
        <taxon>Cyanophyceae</taxon>
        <taxon>Oscillatoriophycideae</taxon>
        <taxon>Chroococcales</taxon>
        <taxon>Microcystaceae</taxon>
        <taxon>Microcystis</taxon>
    </lineage>
</organism>
<evidence type="ECO:0000313" key="2">
    <source>
        <dbReference type="Proteomes" id="UP000001510"/>
    </source>
</evidence>
<dbReference type="EMBL" id="AP009552">
    <property type="protein sequence ID" value="BAG05711.1"/>
    <property type="molecule type" value="Genomic_DNA"/>
</dbReference>
<protein>
    <submittedName>
        <fullName evidence="1">Uncharacterized protein</fullName>
    </submittedName>
</protein>
<reference evidence="1 2" key="1">
    <citation type="journal article" date="2007" name="DNA Res.">
        <title>Complete genomic structure of the bloom-forming toxic cyanobacterium Microcystis aeruginosa NIES-843.</title>
        <authorList>
            <person name="Kaneko T."/>
            <person name="Nakajima N."/>
            <person name="Okamoto S."/>
            <person name="Suzuki I."/>
            <person name="Tanabe Y."/>
            <person name="Tamaoki M."/>
            <person name="Nakamura Y."/>
            <person name="Kasai F."/>
            <person name="Watanabe A."/>
            <person name="Kawashima K."/>
            <person name="Kishida Y."/>
            <person name="Ono A."/>
            <person name="Shimizu Y."/>
            <person name="Takahashi C."/>
            <person name="Minami C."/>
            <person name="Fujishiro T."/>
            <person name="Kohara M."/>
            <person name="Katoh M."/>
            <person name="Nakazaki N."/>
            <person name="Nakayama S."/>
            <person name="Yamada M."/>
            <person name="Tabata S."/>
            <person name="Watanabe M.M."/>
        </authorList>
    </citation>
    <scope>NUCLEOTIDE SEQUENCE [LARGE SCALE GENOMIC DNA]</scope>
    <source>
        <strain evidence="2">NIES-843 / IAM M-247</strain>
    </source>
</reference>
<dbReference type="PaxDb" id="449447-MAE_58890"/>
<accession>B0JJ03</accession>
<dbReference type="Proteomes" id="UP000001510">
    <property type="component" value="Chromosome"/>
</dbReference>
<name>B0JJ03_MICAN</name>
<keyword evidence="2" id="KW-1185">Reference proteome</keyword>
<dbReference type="AlphaFoldDB" id="B0JJ03"/>
<evidence type="ECO:0000313" key="1">
    <source>
        <dbReference type="EMBL" id="BAG05711.1"/>
    </source>
</evidence>